<feature type="compositionally biased region" description="Polar residues" evidence="5">
    <location>
        <begin position="364"/>
        <end position="378"/>
    </location>
</feature>
<keyword evidence="3 6" id="KW-1133">Transmembrane helix</keyword>
<reference evidence="7" key="1">
    <citation type="submission" date="2020-11" db="EMBL/GenBank/DDBJ databases">
        <authorList>
            <consortium name="DOE Joint Genome Institute"/>
            <person name="Ahrendt S."/>
            <person name="Riley R."/>
            <person name="Andreopoulos W."/>
            <person name="Labutti K."/>
            <person name="Pangilinan J."/>
            <person name="Ruiz-Duenas F.J."/>
            <person name="Barrasa J.M."/>
            <person name="Sanchez-Garcia M."/>
            <person name="Camarero S."/>
            <person name="Miyauchi S."/>
            <person name="Serrano A."/>
            <person name="Linde D."/>
            <person name="Babiker R."/>
            <person name="Drula E."/>
            <person name="Ayuso-Fernandez I."/>
            <person name="Pacheco R."/>
            <person name="Padilla G."/>
            <person name="Ferreira P."/>
            <person name="Barriuso J."/>
            <person name="Kellner H."/>
            <person name="Castanera R."/>
            <person name="Alfaro M."/>
            <person name="Ramirez L."/>
            <person name="Pisabarro A.G."/>
            <person name="Kuo A."/>
            <person name="Tritt A."/>
            <person name="Lipzen A."/>
            <person name="He G."/>
            <person name="Yan M."/>
            <person name="Ng V."/>
            <person name="Cullen D."/>
            <person name="Martin F."/>
            <person name="Rosso M.-N."/>
            <person name="Henrissat B."/>
            <person name="Hibbett D."/>
            <person name="Martinez A.T."/>
            <person name="Grigoriev I.V."/>
        </authorList>
    </citation>
    <scope>NUCLEOTIDE SEQUENCE</scope>
    <source>
        <strain evidence="7">MF-IS2</strain>
    </source>
</reference>
<gene>
    <name evidence="7" type="ORF">P691DRAFT_523457</name>
</gene>
<dbReference type="PROSITE" id="PS51257">
    <property type="entry name" value="PROKAR_LIPOPROTEIN"/>
    <property type="match status" value="1"/>
</dbReference>
<dbReference type="Proteomes" id="UP000807342">
    <property type="component" value="Unassembled WGS sequence"/>
</dbReference>
<feature type="transmembrane region" description="Helical" evidence="6">
    <location>
        <begin position="27"/>
        <end position="51"/>
    </location>
</feature>
<dbReference type="GO" id="GO:0005886">
    <property type="term" value="C:plasma membrane"/>
    <property type="evidence" value="ECO:0007669"/>
    <property type="project" value="TreeGrafter"/>
</dbReference>
<feature type="transmembrane region" description="Helical" evidence="6">
    <location>
        <begin position="143"/>
        <end position="168"/>
    </location>
</feature>
<protein>
    <recommendedName>
        <fullName evidence="9">Glucose receptor Git3 N-terminal domain-containing protein</fullName>
    </recommendedName>
</protein>
<evidence type="ECO:0000256" key="5">
    <source>
        <dbReference type="SAM" id="MobiDB-lite"/>
    </source>
</evidence>
<dbReference type="GO" id="GO:0007189">
    <property type="term" value="P:adenylate cyclase-activating G protein-coupled receptor signaling pathway"/>
    <property type="evidence" value="ECO:0007669"/>
    <property type="project" value="TreeGrafter"/>
</dbReference>
<proteinExistence type="predicted"/>
<feature type="transmembrane region" description="Helical" evidence="6">
    <location>
        <begin position="119"/>
        <end position="136"/>
    </location>
</feature>
<evidence type="ECO:0000256" key="4">
    <source>
        <dbReference type="ARBA" id="ARBA00023136"/>
    </source>
</evidence>
<dbReference type="OrthoDB" id="100006at2759"/>
<dbReference type="GO" id="GO:0004930">
    <property type="term" value="F:G protein-coupled receptor activity"/>
    <property type="evidence" value="ECO:0007669"/>
    <property type="project" value="TreeGrafter"/>
</dbReference>
<dbReference type="Gene3D" id="1.20.1070.10">
    <property type="entry name" value="Rhodopsin 7-helix transmembrane proteins"/>
    <property type="match status" value="1"/>
</dbReference>
<dbReference type="PANTHER" id="PTHR23112">
    <property type="entry name" value="G PROTEIN-COUPLED RECEPTOR 157-RELATED"/>
    <property type="match status" value="1"/>
</dbReference>
<evidence type="ECO:0000256" key="3">
    <source>
        <dbReference type="ARBA" id="ARBA00022989"/>
    </source>
</evidence>
<evidence type="ECO:0000313" key="7">
    <source>
        <dbReference type="EMBL" id="KAF9453934.1"/>
    </source>
</evidence>
<comment type="caution">
    <text evidence="7">The sequence shown here is derived from an EMBL/GenBank/DDBJ whole genome shotgun (WGS) entry which is preliminary data.</text>
</comment>
<dbReference type="EMBL" id="MU151057">
    <property type="protein sequence ID" value="KAF9453934.1"/>
    <property type="molecule type" value="Genomic_DNA"/>
</dbReference>
<feature type="transmembrane region" description="Helical" evidence="6">
    <location>
        <begin position="260"/>
        <end position="279"/>
    </location>
</feature>
<keyword evidence="4 6" id="KW-0472">Membrane</keyword>
<feature type="transmembrane region" description="Helical" evidence="6">
    <location>
        <begin position="195"/>
        <end position="218"/>
    </location>
</feature>
<feature type="compositionally biased region" description="Polar residues" evidence="5">
    <location>
        <begin position="339"/>
        <end position="355"/>
    </location>
</feature>
<evidence type="ECO:0000256" key="2">
    <source>
        <dbReference type="ARBA" id="ARBA00022692"/>
    </source>
</evidence>
<evidence type="ECO:0000256" key="1">
    <source>
        <dbReference type="ARBA" id="ARBA00004141"/>
    </source>
</evidence>
<keyword evidence="8" id="KW-1185">Reference proteome</keyword>
<feature type="transmembrane region" description="Helical" evidence="6">
    <location>
        <begin position="63"/>
        <end position="83"/>
    </location>
</feature>
<evidence type="ECO:0000313" key="8">
    <source>
        <dbReference type="Proteomes" id="UP000807342"/>
    </source>
</evidence>
<feature type="transmembrane region" description="Helical" evidence="6">
    <location>
        <begin position="291"/>
        <end position="311"/>
    </location>
</feature>
<dbReference type="PANTHER" id="PTHR23112:SF37">
    <property type="entry name" value="G PROTEIN-COUPLED RECEPTOR GPR1"/>
    <property type="match status" value="1"/>
</dbReference>
<name>A0A9P5XN82_9AGAR</name>
<feature type="region of interest" description="Disordered" evidence="5">
    <location>
        <begin position="339"/>
        <end position="384"/>
    </location>
</feature>
<dbReference type="AlphaFoldDB" id="A0A9P5XN82"/>
<evidence type="ECO:0008006" key="9">
    <source>
        <dbReference type="Google" id="ProtNLM"/>
    </source>
</evidence>
<sequence>MAETHRLLNGIEIILMRDYTAQESGGVIVLIVTSCLSLVAVVLLLGAIIVSAAKTRSAFNNHLFLRTHVAGYFFSLMLCHIFQSTASIMNARWVSRGGLEAGSFCASQGVLKHISDVGTALWTFVITAHTFCLLFWEMEGLSIFTLWATLAGGWSAIGAIVISGPAILDTGKRGSYYGISGSWCWITPQYKTQQIILSWLLLLLAAVFSLILHLLIFLRLRGNIIRNGWRIKFTKMAEENFEKWRGLPTGHSIRIAKQMLLYPVTYTVLILPIVIVRLVECAGGKVALTGMIFSDTVYQMFGVANVVLFAATRPVLSRESLIFNGWNISWPFERSNAMKSQEPNAANQIHISSSSRPHRKSPQIARSQSVKSGPSWTQREIKQPPEIVIRDSIGSIYSIYDEQPQFQLEPPLSSHWSPDTPPKSGR</sequence>
<comment type="subcellular location">
    <subcellularLocation>
        <location evidence="1">Membrane</location>
        <topology evidence="1">Multi-pass membrane protein</topology>
    </subcellularLocation>
</comment>
<organism evidence="7 8">
    <name type="scientific">Macrolepiota fuliginosa MF-IS2</name>
    <dbReference type="NCBI Taxonomy" id="1400762"/>
    <lineage>
        <taxon>Eukaryota</taxon>
        <taxon>Fungi</taxon>
        <taxon>Dikarya</taxon>
        <taxon>Basidiomycota</taxon>
        <taxon>Agaricomycotina</taxon>
        <taxon>Agaricomycetes</taxon>
        <taxon>Agaricomycetidae</taxon>
        <taxon>Agaricales</taxon>
        <taxon>Agaricineae</taxon>
        <taxon>Agaricaceae</taxon>
        <taxon>Macrolepiota</taxon>
    </lineage>
</organism>
<evidence type="ECO:0000256" key="6">
    <source>
        <dbReference type="SAM" id="Phobius"/>
    </source>
</evidence>
<keyword evidence="2 6" id="KW-0812">Transmembrane</keyword>
<accession>A0A9P5XN82</accession>